<name>A0A1F7GBK3_9BACT</name>
<feature type="transmembrane region" description="Helical" evidence="1">
    <location>
        <begin position="7"/>
        <end position="27"/>
    </location>
</feature>
<keyword evidence="1" id="KW-1133">Transmembrane helix</keyword>
<evidence type="ECO:0000313" key="2">
    <source>
        <dbReference type="EMBL" id="OGK16266.1"/>
    </source>
</evidence>
<dbReference type="EMBL" id="MFZF01000018">
    <property type="protein sequence ID" value="OGK16266.1"/>
    <property type="molecule type" value="Genomic_DNA"/>
</dbReference>
<comment type="caution">
    <text evidence="2">The sequence shown here is derived from an EMBL/GenBank/DDBJ whole genome shotgun (WGS) entry which is preliminary data.</text>
</comment>
<dbReference type="Proteomes" id="UP000178372">
    <property type="component" value="Unassembled WGS sequence"/>
</dbReference>
<evidence type="ECO:0000256" key="1">
    <source>
        <dbReference type="SAM" id="Phobius"/>
    </source>
</evidence>
<accession>A0A1F7GBK3</accession>
<dbReference type="AlphaFoldDB" id="A0A1F7GBK3"/>
<evidence type="ECO:0000313" key="3">
    <source>
        <dbReference type="Proteomes" id="UP000178372"/>
    </source>
</evidence>
<evidence type="ECO:0008006" key="4">
    <source>
        <dbReference type="Google" id="ProtNLM"/>
    </source>
</evidence>
<organism evidence="2 3">
    <name type="scientific">Candidatus Roizmanbacteria bacterium RIFCSPHIGHO2_01_FULL_39_12b</name>
    <dbReference type="NCBI Taxonomy" id="1802030"/>
    <lineage>
        <taxon>Bacteria</taxon>
        <taxon>Candidatus Roizmaniibacteriota</taxon>
    </lineage>
</organism>
<proteinExistence type="predicted"/>
<reference evidence="2 3" key="1">
    <citation type="journal article" date="2016" name="Nat. Commun.">
        <title>Thousands of microbial genomes shed light on interconnected biogeochemical processes in an aquifer system.</title>
        <authorList>
            <person name="Anantharaman K."/>
            <person name="Brown C.T."/>
            <person name="Hug L.A."/>
            <person name="Sharon I."/>
            <person name="Castelle C.J."/>
            <person name="Probst A.J."/>
            <person name="Thomas B.C."/>
            <person name="Singh A."/>
            <person name="Wilkins M.J."/>
            <person name="Karaoz U."/>
            <person name="Brodie E.L."/>
            <person name="Williams K.H."/>
            <person name="Hubbard S.S."/>
            <person name="Banfield J.F."/>
        </authorList>
    </citation>
    <scope>NUCLEOTIDE SEQUENCE [LARGE SCALE GENOMIC DNA]</scope>
</reference>
<gene>
    <name evidence="2" type="ORF">A2690_02670</name>
</gene>
<keyword evidence="1" id="KW-0472">Membrane</keyword>
<protein>
    <recommendedName>
        <fullName evidence="4">LytR/CpsA/Psr regulator C-terminal domain-containing protein</fullName>
    </recommendedName>
</protein>
<keyword evidence="1" id="KW-0812">Transmembrane</keyword>
<sequence>MKQQRLLIASVVIFIIFYVLVLFWRGVENALLFQSSERINILLYGVEPTLISMGMADHVNYIIRFDNNIKTYAPGGYGIYGIGGLGKLSSLEKDPDLLRRAFSLMTGAHVDYHLYPKNISVYYETDFTKGFSPTKSALIFALFSSSVKSNARFLDKMFLFTKILGQRKIDYVRLKTSVVENDSKENLFDTDGFFKSYQGFFYKKKLRDDDASVQIQYKENYRAAKNIARVLDGEGIRVSDIDSSQEYEDVSDCVLRYKTSSERIQHSDTDVAIRNVLNQHCISNDGKMFKIEPSDSFDIVVVLSSRIEEMWR</sequence>